<keyword evidence="4" id="KW-1185">Reference proteome</keyword>
<evidence type="ECO:0000256" key="1">
    <source>
        <dbReference type="SAM" id="MobiDB-lite"/>
    </source>
</evidence>
<proteinExistence type="predicted"/>
<dbReference type="Proteomes" id="UP000008068">
    <property type="component" value="Unassembled WGS sequence"/>
</dbReference>
<feature type="chain" id="PRO_5003404443" evidence="2">
    <location>
        <begin position="20"/>
        <end position="274"/>
    </location>
</feature>
<evidence type="ECO:0000313" key="4">
    <source>
        <dbReference type="Proteomes" id="UP000008068"/>
    </source>
</evidence>
<dbReference type="HOGENOM" id="CLU_1016453_0_0_1"/>
<evidence type="ECO:0000256" key="2">
    <source>
        <dbReference type="SAM" id="SignalP"/>
    </source>
</evidence>
<feature type="region of interest" description="Disordered" evidence="1">
    <location>
        <begin position="105"/>
        <end position="132"/>
    </location>
</feature>
<feature type="signal peptide" evidence="2">
    <location>
        <begin position="1"/>
        <end position="19"/>
    </location>
</feature>
<feature type="region of interest" description="Disordered" evidence="1">
    <location>
        <begin position="157"/>
        <end position="259"/>
    </location>
</feature>
<dbReference type="EMBL" id="GL379826">
    <property type="protein sequence ID" value="EGT49846.1"/>
    <property type="molecule type" value="Genomic_DNA"/>
</dbReference>
<dbReference type="InParanoid" id="G0N138"/>
<gene>
    <name evidence="3" type="ORF">CAEBREN_15521</name>
</gene>
<evidence type="ECO:0000313" key="3">
    <source>
        <dbReference type="EMBL" id="EGT49846.1"/>
    </source>
</evidence>
<feature type="compositionally biased region" description="Low complexity" evidence="1">
    <location>
        <begin position="211"/>
        <end position="246"/>
    </location>
</feature>
<keyword evidence="2" id="KW-0732">Signal</keyword>
<dbReference type="AlphaFoldDB" id="G0N138"/>
<protein>
    <submittedName>
        <fullName evidence="3">Uncharacterized protein</fullName>
    </submittedName>
</protein>
<reference evidence="4" key="1">
    <citation type="submission" date="2011-07" db="EMBL/GenBank/DDBJ databases">
        <authorList>
            <consortium name="Caenorhabditis brenneri Sequencing and Analysis Consortium"/>
            <person name="Wilson R.K."/>
        </authorList>
    </citation>
    <scope>NUCLEOTIDE SEQUENCE [LARGE SCALE GENOMIC DNA]</scope>
    <source>
        <strain evidence="4">PB2801</strain>
    </source>
</reference>
<sequence length="274" mass="30251">MLRILLLICVFGILPDVFNNDDEDITTTPLDYRFFGTEETRMEYLITGTTPRISFRDFAHQKSLQRALEEARRRKGKYDATEETLLQSVLLCCILCYCKNKRKPNAQPPVNQKPQIPQDRKDQYRPGQYRGMSPRPAAVAIELLAQVRHIIEEQEQVDEELGEQDAQGNDAPLPGAAAVPQADGPPAHNLRSGALRNAPLPGPAAVHQARARTPPGDGAAPPGPAAVPQARAGRPQVRAQPPAAQPQRRRSERLAAAARRMNDAVQVDIDDDLL</sequence>
<organism evidence="4">
    <name type="scientific">Caenorhabditis brenneri</name>
    <name type="common">Nematode worm</name>
    <dbReference type="NCBI Taxonomy" id="135651"/>
    <lineage>
        <taxon>Eukaryota</taxon>
        <taxon>Metazoa</taxon>
        <taxon>Ecdysozoa</taxon>
        <taxon>Nematoda</taxon>
        <taxon>Chromadorea</taxon>
        <taxon>Rhabditida</taxon>
        <taxon>Rhabditina</taxon>
        <taxon>Rhabditomorpha</taxon>
        <taxon>Rhabditoidea</taxon>
        <taxon>Rhabditidae</taxon>
        <taxon>Peloderinae</taxon>
        <taxon>Caenorhabditis</taxon>
    </lineage>
</organism>
<name>G0N138_CAEBE</name>
<accession>G0N138</accession>